<dbReference type="PANTHER" id="PTHR11306">
    <property type="entry name" value="NIEMANN PICK TYPE C2 PROTEIN NPC2-RELATED"/>
    <property type="match status" value="1"/>
</dbReference>
<keyword evidence="6" id="KW-0445">Lipid transport</keyword>
<dbReference type="InterPro" id="IPR039670">
    <property type="entry name" value="NPC2-like"/>
</dbReference>
<dbReference type="PANTHER" id="PTHR11306:SF0">
    <property type="entry name" value="PHOSPHATIDYLGLYCEROL_PHOSPHATIDYLINOSITOL TRANSFER PROTEIN"/>
    <property type="match status" value="1"/>
</dbReference>
<protein>
    <recommendedName>
        <fullName evidence="7">MD-2-related lipid-recognition domain-containing protein</fullName>
    </recommendedName>
</protein>
<dbReference type="FunFam" id="2.60.40.770:FF:000002">
    <property type="entry name" value="putative phosphatidylglycerol/phosphatidylinositol transfer protein DDB_G0282179"/>
    <property type="match status" value="1"/>
</dbReference>
<dbReference type="EMBL" id="JBBPBK010000008">
    <property type="protein sequence ID" value="KAK9279008.1"/>
    <property type="molecule type" value="Genomic_DNA"/>
</dbReference>
<reference evidence="8 9" key="1">
    <citation type="journal article" date="2024" name="Plant J.">
        <title>Genome sequences and population genomics reveal climatic adaptation and genomic divergence between two closely related sweetgum species.</title>
        <authorList>
            <person name="Xu W.Q."/>
            <person name="Ren C.Q."/>
            <person name="Zhang X.Y."/>
            <person name="Comes H.P."/>
            <person name="Liu X.H."/>
            <person name="Li Y.G."/>
            <person name="Kettle C.J."/>
            <person name="Jalonen R."/>
            <person name="Gaisberger H."/>
            <person name="Ma Y.Z."/>
            <person name="Qiu Y.X."/>
        </authorList>
    </citation>
    <scope>NUCLEOTIDE SEQUENCE [LARGE SCALE GENOMIC DNA]</scope>
    <source>
        <strain evidence="8">Hangzhou</strain>
    </source>
</reference>
<dbReference type="InterPro" id="IPR003172">
    <property type="entry name" value="ML_dom"/>
</dbReference>
<gene>
    <name evidence="8" type="ORF">L1049_012683</name>
</gene>
<sequence length="224" mass="24855">MPCFLHSQTQTSEIEIHLPVIATPIFFFSLEASFPLQLKNPKLRFSLFLSWISESMDGVAQFKLALLLFFTSFVLLPSIQAKAKDVKYCDKKGNYAVKVQGIEISPDPVVTGKPATFNISASTGETISGGKLIIEVSYFGVRVHTENHDLCEESSCPISVGNFVLSHAQTLPGFTPPVFHMTDSTSFIQGKYTLKMKMEDENGHQLTCITFNFNIGFRSLVSDN</sequence>
<dbReference type="CDD" id="cd00917">
    <property type="entry name" value="PG-PI_TP"/>
    <property type="match status" value="1"/>
</dbReference>
<evidence type="ECO:0000259" key="7">
    <source>
        <dbReference type="SMART" id="SM00737"/>
    </source>
</evidence>
<comment type="similarity">
    <text evidence="2">Belongs to the NPC2 family.</text>
</comment>
<evidence type="ECO:0000256" key="6">
    <source>
        <dbReference type="ARBA" id="ARBA00023055"/>
    </source>
</evidence>
<evidence type="ECO:0000256" key="3">
    <source>
        <dbReference type="ARBA" id="ARBA00011245"/>
    </source>
</evidence>
<dbReference type="Proteomes" id="UP001415857">
    <property type="component" value="Unassembled WGS sequence"/>
</dbReference>
<comment type="subunit">
    <text evidence="3">Monomer.</text>
</comment>
<proteinExistence type="inferred from homology"/>
<dbReference type="SMART" id="SM00737">
    <property type="entry name" value="ML"/>
    <property type="match status" value="1"/>
</dbReference>
<comment type="function">
    <text evidence="1">Catalyzes the intermembrane transfer of phosphatidylglycerol and phosphatidylinositol.</text>
</comment>
<evidence type="ECO:0000256" key="1">
    <source>
        <dbReference type="ARBA" id="ARBA00002053"/>
    </source>
</evidence>
<feature type="domain" description="MD-2-related lipid-recognition" evidence="7">
    <location>
        <begin position="86"/>
        <end position="213"/>
    </location>
</feature>
<evidence type="ECO:0000313" key="8">
    <source>
        <dbReference type="EMBL" id="KAK9279008.1"/>
    </source>
</evidence>
<evidence type="ECO:0000256" key="2">
    <source>
        <dbReference type="ARBA" id="ARBA00006370"/>
    </source>
</evidence>
<dbReference type="GO" id="GO:0032934">
    <property type="term" value="F:sterol binding"/>
    <property type="evidence" value="ECO:0007669"/>
    <property type="project" value="InterPro"/>
</dbReference>
<keyword evidence="4" id="KW-0813">Transport</keyword>
<dbReference type="AlphaFoldDB" id="A0AAP0WWT6"/>
<dbReference type="Gene3D" id="2.60.40.770">
    <property type="match status" value="1"/>
</dbReference>
<dbReference type="InterPro" id="IPR033917">
    <property type="entry name" value="ML_PG-PI_TP"/>
</dbReference>
<keyword evidence="9" id="KW-1185">Reference proteome</keyword>
<dbReference type="Pfam" id="PF02221">
    <property type="entry name" value="E1_DerP2_DerF2"/>
    <property type="match status" value="1"/>
</dbReference>
<dbReference type="InterPro" id="IPR014756">
    <property type="entry name" value="Ig_E-set"/>
</dbReference>
<dbReference type="GO" id="GO:0032366">
    <property type="term" value="P:intracellular sterol transport"/>
    <property type="evidence" value="ECO:0007669"/>
    <property type="project" value="InterPro"/>
</dbReference>
<comment type="caution">
    <text evidence="8">The sequence shown here is derived from an EMBL/GenBank/DDBJ whole genome shotgun (WGS) entry which is preliminary data.</text>
</comment>
<evidence type="ECO:0000256" key="4">
    <source>
        <dbReference type="ARBA" id="ARBA00022448"/>
    </source>
</evidence>
<keyword evidence="5" id="KW-0732">Signal</keyword>
<organism evidence="8 9">
    <name type="scientific">Liquidambar formosana</name>
    <name type="common">Formosan gum</name>
    <dbReference type="NCBI Taxonomy" id="63359"/>
    <lineage>
        <taxon>Eukaryota</taxon>
        <taxon>Viridiplantae</taxon>
        <taxon>Streptophyta</taxon>
        <taxon>Embryophyta</taxon>
        <taxon>Tracheophyta</taxon>
        <taxon>Spermatophyta</taxon>
        <taxon>Magnoliopsida</taxon>
        <taxon>eudicotyledons</taxon>
        <taxon>Gunneridae</taxon>
        <taxon>Pentapetalae</taxon>
        <taxon>Saxifragales</taxon>
        <taxon>Altingiaceae</taxon>
        <taxon>Liquidambar</taxon>
    </lineage>
</organism>
<accession>A0AAP0WWT6</accession>
<name>A0AAP0WWT6_LIQFO</name>
<evidence type="ECO:0000313" key="9">
    <source>
        <dbReference type="Proteomes" id="UP001415857"/>
    </source>
</evidence>
<dbReference type="SUPFAM" id="SSF81296">
    <property type="entry name" value="E set domains"/>
    <property type="match status" value="1"/>
</dbReference>
<evidence type="ECO:0000256" key="5">
    <source>
        <dbReference type="ARBA" id="ARBA00022729"/>
    </source>
</evidence>